<dbReference type="SUPFAM" id="SSF54665">
    <property type="entry name" value="CO dehydrogenase molybdoprotein N-domain-like"/>
    <property type="match status" value="1"/>
</dbReference>
<proteinExistence type="predicted"/>
<dbReference type="Pfam" id="PF02738">
    <property type="entry name" value="MoCoBD_1"/>
    <property type="match status" value="1"/>
</dbReference>
<dbReference type="InterPro" id="IPR008274">
    <property type="entry name" value="AldOxase/xan_DH_MoCoBD1"/>
</dbReference>
<dbReference type="EMBL" id="OC318408">
    <property type="protein sequence ID" value="CAD7401853.1"/>
    <property type="molecule type" value="Genomic_DNA"/>
</dbReference>
<dbReference type="InterPro" id="IPR000674">
    <property type="entry name" value="Ald_Oxase/Xan_DH_a/b"/>
</dbReference>
<organism evidence="5">
    <name type="scientific">Timema cristinae</name>
    <name type="common">Walking stick</name>
    <dbReference type="NCBI Taxonomy" id="61476"/>
    <lineage>
        <taxon>Eukaryota</taxon>
        <taxon>Metazoa</taxon>
        <taxon>Ecdysozoa</taxon>
        <taxon>Arthropoda</taxon>
        <taxon>Hexapoda</taxon>
        <taxon>Insecta</taxon>
        <taxon>Pterygota</taxon>
        <taxon>Neoptera</taxon>
        <taxon>Polyneoptera</taxon>
        <taxon>Phasmatodea</taxon>
        <taxon>Timematodea</taxon>
        <taxon>Timematoidea</taxon>
        <taxon>Timematidae</taxon>
        <taxon>Timema</taxon>
    </lineage>
</organism>
<reference evidence="5" key="1">
    <citation type="submission" date="2020-11" db="EMBL/GenBank/DDBJ databases">
        <authorList>
            <person name="Tran Van P."/>
        </authorList>
    </citation>
    <scope>NUCLEOTIDE SEQUENCE</scope>
</reference>
<evidence type="ECO:0000256" key="1">
    <source>
        <dbReference type="ARBA" id="ARBA00022505"/>
    </source>
</evidence>
<name>A0A7R9GYV9_TIMCR</name>
<keyword evidence="2" id="KW-0560">Oxidoreductase</keyword>
<sequence length="352" mass="39618">MLSPQHENQKLNTYQNSNFRQLMRSAEPPSGVKRTKHGHPVSGNDGSVVRFLTAEDIPGKNSFTPPLVFLFEQEEIFCSGKVLFAGQPVGLIVAETQQVANMAAQKVKLEYTNVKKPVILLREAAKSKDPNIVQLEKELKPKVVKGSEDVKYVIKGSFDLGSQYHYTMETQTCLCVPIEDGMDVYPATQWMDLVQVAISEALNIPENRGDGQKFLVDLCNKLLHKCPLYYKIVKGASCLSPAVMLNPSVRTYRMLWIYRKGTVSGDHSETYYTPWQDKQGHLVASGYTRPPLHPLTLWHPPPVKGSPPPREPPSAQLVEQPNNCKLLQEIAPKRRDLLNLKLYKNKPSCRNI</sequence>
<dbReference type="AlphaFoldDB" id="A0A7R9GYV9"/>
<dbReference type="Gene3D" id="3.30.365.10">
    <property type="entry name" value="Aldehyde oxidase/xanthine dehydrogenase, molybdopterin binding domain"/>
    <property type="match status" value="2"/>
</dbReference>
<protein>
    <recommendedName>
        <fullName evidence="4">Aldehyde oxidase/xanthine dehydrogenase a/b hammerhead domain-containing protein</fullName>
    </recommendedName>
</protein>
<keyword evidence="1" id="KW-0500">Molybdenum</keyword>
<dbReference type="InterPro" id="IPR036856">
    <property type="entry name" value="Ald_Oxase/Xan_DH_a/b_sf"/>
</dbReference>
<dbReference type="GO" id="GO:0016491">
    <property type="term" value="F:oxidoreductase activity"/>
    <property type="evidence" value="ECO:0007669"/>
    <property type="project" value="UniProtKB-KW"/>
</dbReference>
<dbReference type="PANTHER" id="PTHR11908:SF132">
    <property type="entry name" value="ALDEHYDE OXIDASE 1-RELATED"/>
    <property type="match status" value="1"/>
</dbReference>
<dbReference type="SMART" id="SM01008">
    <property type="entry name" value="Ald_Xan_dh_C"/>
    <property type="match status" value="1"/>
</dbReference>
<dbReference type="SUPFAM" id="SSF56003">
    <property type="entry name" value="Molybdenum cofactor-binding domain"/>
    <property type="match status" value="1"/>
</dbReference>
<accession>A0A7R9GYV9</accession>
<evidence type="ECO:0000259" key="4">
    <source>
        <dbReference type="SMART" id="SM01008"/>
    </source>
</evidence>
<dbReference type="InterPro" id="IPR037165">
    <property type="entry name" value="AldOxase/xan_DH_Mopterin-bd_sf"/>
</dbReference>
<dbReference type="Pfam" id="PF01315">
    <property type="entry name" value="Ald_Xan_dh_C"/>
    <property type="match status" value="1"/>
</dbReference>
<dbReference type="InterPro" id="IPR016208">
    <property type="entry name" value="Ald_Oxase/xanthine_DH-like"/>
</dbReference>
<evidence type="ECO:0000256" key="2">
    <source>
        <dbReference type="ARBA" id="ARBA00023002"/>
    </source>
</evidence>
<evidence type="ECO:0000313" key="5">
    <source>
        <dbReference type="EMBL" id="CAD7401853.1"/>
    </source>
</evidence>
<evidence type="ECO:0000256" key="3">
    <source>
        <dbReference type="SAM" id="MobiDB-lite"/>
    </source>
</evidence>
<feature type="region of interest" description="Disordered" evidence="3">
    <location>
        <begin position="1"/>
        <end position="20"/>
    </location>
</feature>
<dbReference type="Gene3D" id="3.90.1170.50">
    <property type="entry name" value="Aldehyde oxidase/xanthine dehydrogenase, a/b hammerhead"/>
    <property type="match status" value="1"/>
</dbReference>
<feature type="compositionally biased region" description="Polar residues" evidence="3">
    <location>
        <begin position="10"/>
        <end position="20"/>
    </location>
</feature>
<dbReference type="GO" id="GO:0005506">
    <property type="term" value="F:iron ion binding"/>
    <property type="evidence" value="ECO:0007669"/>
    <property type="project" value="InterPro"/>
</dbReference>
<gene>
    <name evidence="5" type="ORF">TCEB3V08_LOCUS6215</name>
</gene>
<dbReference type="PANTHER" id="PTHR11908">
    <property type="entry name" value="XANTHINE DEHYDROGENASE"/>
    <property type="match status" value="1"/>
</dbReference>
<feature type="domain" description="Aldehyde oxidase/xanthine dehydrogenase a/b hammerhead" evidence="4">
    <location>
        <begin position="12"/>
        <end position="115"/>
    </location>
</feature>